<organism evidence="2">
    <name type="scientific">Eutreptiella gymnastica</name>
    <dbReference type="NCBI Taxonomy" id="73025"/>
    <lineage>
        <taxon>Eukaryota</taxon>
        <taxon>Discoba</taxon>
        <taxon>Euglenozoa</taxon>
        <taxon>Euglenida</taxon>
        <taxon>Spirocuta</taxon>
        <taxon>Euglenophyceae</taxon>
        <taxon>Eutreptiales</taxon>
        <taxon>Eutreptiaceae</taxon>
        <taxon>Eutreptiella</taxon>
    </lineage>
</organism>
<evidence type="ECO:0000256" key="1">
    <source>
        <dbReference type="SAM" id="MobiDB-lite"/>
    </source>
</evidence>
<feature type="region of interest" description="Disordered" evidence="1">
    <location>
        <begin position="81"/>
        <end position="112"/>
    </location>
</feature>
<sequence length="112" mass="11657">MQHKSEVPPEMSAPAQPLPLGGGILLPVHLRRRAGDQNNEYCRSSTFTRAAAAPEKDGAEPPGGLGLRSRNFKDIEKFPVYIGGSGTGQGRGVEEAAGGECKGCEPGGALLE</sequence>
<evidence type="ECO:0000313" key="2">
    <source>
        <dbReference type="EMBL" id="CAE0821374.1"/>
    </source>
</evidence>
<dbReference type="EMBL" id="HBJA01093764">
    <property type="protein sequence ID" value="CAE0821374.1"/>
    <property type="molecule type" value="Transcribed_RNA"/>
</dbReference>
<accession>A0A7S4G0K1</accession>
<reference evidence="2" key="1">
    <citation type="submission" date="2021-01" db="EMBL/GenBank/DDBJ databases">
        <authorList>
            <person name="Corre E."/>
            <person name="Pelletier E."/>
            <person name="Niang G."/>
            <person name="Scheremetjew M."/>
            <person name="Finn R."/>
            <person name="Kale V."/>
            <person name="Holt S."/>
            <person name="Cochrane G."/>
            <person name="Meng A."/>
            <person name="Brown T."/>
            <person name="Cohen L."/>
        </authorList>
    </citation>
    <scope>NUCLEOTIDE SEQUENCE</scope>
    <source>
        <strain evidence="2">CCMP1594</strain>
    </source>
</reference>
<gene>
    <name evidence="2" type="ORF">EGYM00163_LOCUS32548</name>
</gene>
<dbReference type="AlphaFoldDB" id="A0A7S4G0K1"/>
<feature type="region of interest" description="Disordered" evidence="1">
    <location>
        <begin position="46"/>
        <end position="69"/>
    </location>
</feature>
<feature type="region of interest" description="Disordered" evidence="1">
    <location>
        <begin position="1"/>
        <end position="20"/>
    </location>
</feature>
<protein>
    <submittedName>
        <fullName evidence="2">Uncharacterized protein</fullName>
    </submittedName>
</protein>
<proteinExistence type="predicted"/>
<name>A0A7S4G0K1_9EUGL</name>